<keyword evidence="2" id="KW-1133">Transmembrane helix</keyword>
<keyword evidence="1" id="KW-0813">Transport</keyword>
<dbReference type="STRING" id="568816.Acin_1093"/>
<dbReference type="EMBL" id="CP003058">
    <property type="protein sequence ID" value="AEQ22319.1"/>
    <property type="molecule type" value="Genomic_DNA"/>
</dbReference>
<keyword evidence="1" id="KW-0769">Symport</keyword>
<dbReference type="AlphaFoldDB" id="G4Q7I0"/>
<dbReference type="Proteomes" id="UP000007093">
    <property type="component" value="Chromosome"/>
</dbReference>
<feature type="transmembrane region" description="Helical" evidence="2">
    <location>
        <begin position="356"/>
        <end position="378"/>
    </location>
</feature>
<dbReference type="Pfam" id="PF03390">
    <property type="entry name" value="2HCT"/>
    <property type="match status" value="1"/>
</dbReference>
<feature type="transmembrane region" description="Helical" evidence="2">
    <location>
        <begin position="49"/>
        <end position="69"/>
    </location>
</feature>
<evidence type="ECO:0000313" key="3">
    <source>
        <dbReference type="EMBL" id="AEQ22319.1"/>
    </source>
</evidence>
<evidence type="ECO:0000256" key="2">
    <source>
        <dbReference type="SAM" id="Phobius"/>
    </source>
</evidence>
<dbReference type="eggNOG" id="COG3493">
    <property type="taxonomic scope" value="Bacteria"/>
</dbReference>
<name>G4Q7I0_ACIIR</name>
<evidence type="ECO:0000313" key="4">
    <source>
        <dbReference type="Proteomes" id="UP000007093"/>
    </source>
</evidence>
<feature type="transmembrane region" description="Helical" evidence="2">
    <location>
        <begin position="212"/>
        <end position="233"/>
    </location>
</feature>
<feature type="transmembrane region" description="Helical" evidence="2">
    <location>
        <begin position="144"/>
        <end position="163"/>
    </location>
</feature>
<accession>G4Q7I0</accession>
<dbReference type="PANTHER" id="PTHR40033">
    <property type="entry name" value="NA(+)-MALATE SYMPORTER"/>
    <property type="match status" value="1"/>
</dbReference>
<dbReference type="PANTHER" id="PTHR40033:SF1">
    <property type="entry name" value="CITRATE-SODIUM SYMPORTER"/>
    <property type="match status" value="1"/>
</dbReference>
<protein>
    <submittedName>
        <fullName evidence="3">Citrate carrier protein</fullName>
    </submittedName>
</protein>
<organism evidence="3 4">
    <name type="scientific">Acidaminococcus intestini (strain RyC-MR95)</name>
    <dbReference type="NCBI Taxonomy" id="568816"/>
    <lineage>
        <taxon>Bacteria</taxon>
        <taxon>Bacillati</taxon>
        <taxon>Bacillota</taxon>
        <taxon>Negativicutes</taxon>
        <taxon>Acidaminococcales</taxon>
        <taxon>Acidaminococcaceae</taxon>
        <taxon>Acidaminococcus</taxon>
    </lineage>
</organism>
<sequence>MDASKLKFKVCGMGPKPFFILFAVVLIAVYGNFMPLAKIYSNASGNFVVSSYVLTVAFLMAMGGLFFWLGNTIPIVNNYLGGACLLPLIGASWLNYVGLIPKPLENGIRTVMRGGFQDMYIAALLIGSVLVMDRKILLKATARYLPAIIGSQVVALVSCYIGGKLIGFGAAEGLFYIGAPCMSGGSAGAMTTLPLLYSELSGKDMTSLAGQFLCYASIANVLAVVLAALGGGITSKISGLNGNGNILIGQEHMITEGEKRQATTLDYSRLGGGIFICLVVYLMGFILGKLPGTGMIAGLAWSIIIAIIVKCTGIVEDEIMDDAVYAMNFALKALLPMLIAGIGVNSLKFTALTEYFTVPVFAVIFIGVMGAFVGAMFFGRLTGLYPYECGVTAGLCCCNIGGSGDIAVLTAANRMNLLAFASISTRIGGALMVIWLGILYPLLMK</sequence>
<keyword evidence="4" id="KW-1185">Reference proteome</keyword>
<dbReference type="GO" id="GO:0008514">
    <property type="term" value="F:organic anion transmembrane transporter activity"/>
    <property type="evidence" value="ECO:0007669"/>
    <property type="project" value="InterPro"/>
</dbReference>
<dbReference type="KEGG" id="ain:Acin_1093"/>
<keyword evidence="2" id="KW-0812">Transmembrane</keyword>
<dbReference type="RefSeq" id="WP_014128440.1">
    <property type="nucleotide sequence ID" value="NC_016077.1"/>
</dbReference>
<feature type="transmembrane region" description="Helical" evidence="2">
    <location>
        <begin position="417"/>
        <end position="443"/>
    </location>
</feature>
<keyword evidence="1 2" id="KW-0472">Membrane</keyword>
<evidence type="ECO:0000256" key="1">
    <source>
        <dbReference type="PIRNR" id="PIRNR005348"/>
    </source>
</evidence>
<feature type="transmembrane region" description="Helical" evidence="2">
    <location>
        <begin position="76"/>
        <end position="94"/>
    </location>
</feature>
<feature type="transmembrane region" description="Helical" evidence="2">
    <location>
        <begin position="114"/>
        <end position="132"/>
    </location>
</feature>
<reference evidence="3 4" key="1">
    <citation type="journal article" date="2011" name="J. Bacteriol.">
        <title>Complete genome sequence of Acidaminococcus intestini RYC-MR95, a Gram-negative bacterium from the phylum Firmicutes.</title>
        <authorList>
            <person name="D'Auria G."/>
            <person name="Galan J.C."/>
            <person name="Rodriguez-Alcayna M."/>
            <person name="Moya A."/>
            <person name="Baquero F."/>
            <person name="Latorre A."/>
        </authorList>
    </citation>
    <scope>NUCLEOTIDE SEQUENCE [LARGE SCALE GENOMIC DNA]</scope>
    <source>
        <strain evidence="3 4">RyC-MR95</strain>
    </source>
</reference>
<feature type="transmembrane region" description="Helical" evidence="2">
    <location>
        <begin position="270"/>
        <end position="288"/>
    </location>
</feature>
<dbReference type="PIRSF" id="PIRSF005348">
    <property type="entry name" value="YxkH"/>
    <property type="match status" value="1"/>
</dbReference>
<comment type="similarity">
    <text evidence="1">Belongs to the 2-hydroxycarboxylate transporter (2-HCT) (TC 2.A.24) family.</text>
</comment>
<feature type="transmembrane region" description="Helical" evidence="2">
    <location>
        <begin position="327"/>
        <end position="344"/>
    </location>
</feature>
<dbReference type="InParanoid" id="G4Q7I0"/>
<gene>
    <name evidence="3" type="ordered locus">Acin_1093</name>
</gene>
<proteinExistence type="inferred from homology"/>
<dbReference type="GeneID" id="92878667"/>
<feature type="transmembrane region" description="Helical" evidence="2">
    <location>
        <begin position="175"/>
        <end position="200"/>
    </location>
</feature>
<feature type="transmembrane region" description="Helical" evidence="2">
    <location>
        <begin position="18"/>
        <end position="37"/>
    </location>
</feature>
<dbReference type="HOGENOM" id="CLU_041211_0_1_9"/>
<dbReference type="PATRIC" id="fig|568816.4.peg.1050"/>
<dbReference type="GO" id="GO:0015293">
    <property type="term" value="F:symporter activity"/>
    <property type="evidence" value="ECO:0007669"/>
    <property type="project" value="UniProtKB-UniRule"/>
</dbReference>
<dbReference type="GO" id="GO:0005886">
    <property type="term" value="C:plasma membrane"/>
    <property type="evidence" value="ECO:0007669"/>
    <property type="project" value="UniProtKB-UniRule"/>
</dbReference>
<dbReference type="InterPro" id="IPR004679">
    <property type="entry name" value="2-OHcarboxylate_transport"/>
</dbReference>
<feature type="transmembrane region" description="Helical" evidence="2">
    <location>
        <begin position="295"/>
        <end position="315"/>
    </location>
</feature>